<evidence type="ECO:0000313" key="4">
    <source>
        <dbReference type="Proteomes" id="UP001181693"/>
    </source>
</evidence>
<dbReference type="PANTHER" id="PTHR22948">
    <property type="entry name" value="TUDOR DOMAIN CONTAINING PROTEIN"/>
    <property type="match status" value="1"/>
</dbReference>
<sequence>MAVSAGAVLRLRVCRVEARAEVPVVKLWGSLNEQFDQQPTPALCEEEWRPQLGELCLAEVGGHWLRSKVLLQRGADYQVFVLDKGAAISVSPSRLRQGPAASFFPLPPHLLVCAISNLVPPKGQYWNYSALNYFYSLQGQEVRGQVRNLIPHQGLVLLDVQEITQNIILQGLARVIPDQSFCALLGSSSANHCQPLLSANGTDPCQLAAMDFYNYPRLQNGLTEAVMVTQVTDPHSIFCQLSRMSRDVQFLTDAMQRFYDMQSGFSELSYQPPFVLGQPCASRGVDGRWYRSLLQDIFTEKQLAMVILVDWGRRDIVPLNCLRPLAAEFFRLPVISFHCALYGITDGGMGWEQALIVELRSLLQGRQIDAKIEFYNTYEHLYVVTLLAADGLNLNRFFGMRAENLKRSGSDTPVTTVSPLSPIGNGEKMDTPKLHEESLYVPKLSTVDLKTGTFYDAMVEFIINPSHFWVRIEEDCVRHKEMVHVITTMYSKASKLDGIITKPKPGIICCAKFKDDMYYRAEIVSIEKKQVKVFFLDHGNMEMVDWYNVRELPAEFKSLPAMVNKCCLVDIRPLRETWSPEAILAFKVAVVDKKLVIHVISKNLDKYTIEVFDQSRVEESNIGKVLSSDGFAKYEELEAGPVVQTGRANGIHTTPSLPAFNAGSTRTGQQEVNVELPNEDGILYSPYEDQVFEPGTTIEVIVSHVENPGLFWCQNATQSSVLNNMMDLIQAHCSSTDTAPERNALACFAQSPQNGIWYRGFIAEVPEGNLSNFVEVLYVDYGKKETVPLVNLRAMKNKFFHVKSQAFKCSLYNMIAPVSNNPFHWDSKATEAFLDFAQQASKGNEFHCMFFASALLDKELFNIVDLYTPFDSICSHLVNRGFATHLSHKTLAPSVQLQTFYYSLHEIKTGSEEEVLVTHVNPSLEFYCQLIRNTSTVEWIAEAIVEACRKTQHLKLLCSGPLCLGKFADEQWYRGFICSENKEKEIFFVDFGNTEKVTEDDLRPIMHNEHNLLLLPMQAIKCSLPDVPSKVPKEIVTWFEDTVLEKNLRAVIVAKEADGKLLVELYDGKEKINTTLKNKLGIKAPKSQTGQNFKQYETKPASFKPLGEDKRSRESFQRQSLQTNSFNDPNNADMSTGLKKHDRSYPETSFEHQPYNAKYQESSQNNNTLAFRSSCQDGATNQDSSSVENDLVDQISNTINKDQITFEVLSEKDINVGDVVCAFFDGDKLYHRGVVIEKTALALNVQYLDYGNTSMVSNHKTYRLPEKLCSIPAQCIHCSLKGADSVPSDKNIWKNFYERTSDQQLDCEFVKSEDGKWDVVLYDKQGCINDLLISLCGRPLEAENGKATAEGILRQQDVSHKSFIWNLPQTGQSVKVFASSVDGPDYFWCQLSTAEVDSLAKQIQEAGVKSIQDDYFIATIEVGSPCNVMYSQDNNWYRAIITKMEADIATVRFIDYGNMESVAKNQIRQLPKAFIIIPAQAFPCCLVGFNMGAGSWTSEGNDYFYQQITEDILTLTIEEIKHDEKSNIPLALVRLNNNDLDMNEEMKRFWQPESASGKQEKGTLEKQLVREDVDQPIPGVEEANHNMAPNTVAELPGEWDGTKYVAFLQSFTWNLPQIGDTLNVFVSSVDSPDYFWCQLTTMDIDSLARLVQEAGNKSVRDDYFIATIEVGSPCNVMYSQDNNWYRGIITTMEADVATVRFIDYGDMENVDKDKIRQLPNALIRIPVQAFPCCLAGFYVGAGTWTSEGEDYFYRNVTEDLMELTIEEIQNEEMCKIPLACVRMKYKELDINQEMKCFWQPGQNQFSVLADSATRKQDSTEGGQTLQEKELEMENSKDVLNTEKKEDKKDCKLPRNFSQSSDEEGFDVSLVDPFAMDYLQEVEPSFDKGMRKEDGDQDIEHLGKYNPADEKRMEEVGDVIESGGLFVSNRSSLEYKDHGFEKTSTYTCLMESQELVIVGDSVVHVVASGFIADSSDDGDITFASSVEAVVGEADENEEEVCFADSVEALHVSDTDGCTDLEAIAYMDCVEHIEVGEHESFLDSIEHVDIRDTGEHFRLESTCDSVEAVATGNIECGEVEAITYLDSLEATAVEDIGECAGVEAVTHMGSLDAVAFGDIGECEGVEAITYVDCGEAITFGDIECEEVEAITYIDNVAIGDIGECVEVESFTYVDGVEAAVIGDIGEYEEVEAFTYVDSAEASPFLDIGECEIAYMGMKSASVSDNNESEGVVDVTNVDHPYHVSVNDMECIKAKAIAHVDIGESEEVQTCTFMDGEKAVASNLGEEGKVIMYVDSTQAASIGDIGEFKEVQDFHYVGSGEAVVVGDSSEGEEAETVPYLGIVEAAAVYDFDESEDSGVKAMEHVAAPSKVFETPEELINDNKELINDNSSQLEDGAAEKIIVESEEIKDEGIPCSKGALVDSVLENKEVFAGEDYETSEDPHEHEETLDSGDVSMSAKKLEQVWESEIDVMNEDLIKNMFFESTRDVALRCSEQQLQEQGEQPYILIAHEDQPALITNPEVSHESDSSHPLADQKSADKEDQPLLIACTENENEGDLGDTFEDVDDKGIEDEQPQIFSVCRDQPVVKTNPELMQGDCSGSLADQRTTDEEDTKRTEPCCVYTDQPLVITSSENKNEDDPRDTSGDVDDKGKQESEIFSIYRHCPPVISSTESISESDISEQSVDLCFREEDKQGAGMFSLYRDKQVLVARFDYKHECNPVDPSLNVDSKHKEGVDDGTISEEEEGCSLSVCSAVALLPKEEHQHDDQQ</sequence>
<reference evidence="3" key="1">
    <citation type="thesis" date="2020" institute="ProQuest LLC" country="789 East Eisenhower Parkway, Ann Arbor, MI, USA">
        <title>Comparative Genomics and Chromosome Evolution.</title>
        <authorList>
            <person name="Mudd A.B."/>
        </authorList>
    </citation>
    <scope>NUCLEOTIDE SEQUENCE</scope>
    <source>
        <strain evidence="3">1538</strain>
        <tissue evidence="3">Blood</tissue>
    </source>
</reference>
<feature type="region of interest" description="Disordered" evidence="1">
    <location>
        <begin position="1811"/>
        <end position="1861"/>
    </location>
</feature>
<protein>
    <recommendedName>
        <fullName evidence="2">Tudor domain-containing protein</fullName>
    </recommendedName>
</protein>
<feature type="compositionally biased region" description="Basic and acidic residues" evidence="1">
    <location>
        <begin position="1106"/>
        <end position="1116"/>
    </location>
</feature>
<dbReference type="FunFam" id="2.30.30.140:FF:000018">
    <property type="entry name" value="Serine/threonine-protein kinase 31"/>
    <property type="match status" value="2"/>
</dbReference>
<name>A0AAV3A3W7_PYXAD</name>
<dbReference type="EMBL" id="DYDO01000004">
    <property type="protein sequence ID" value="DBA25696.1"/>
    <property type="molecule type" value="Genomic_DNA"/>
</dbReference>
<dbReference type="InterPro" id="IPR002999">
    <property type="entry name" value="Tudor"/>
</dbReference>
<dbReference type="PROSITE" id="PS50304">
    <property type="entry name" value="TUDOR"/>
    <property type="match status" value="7"/>
</dbReference>
<dbReference type="InterPro" id="IPR035437">
    <property type="entry name" value="SNase_OB-fold_sf"/>
</dbReference>
<feature type="region of interest" description="Disordered" evidence="1">
    <location>
        <begin position="2720"/>
        <end position="2743"/>
    </location>
</feature>
<dbReference type="InterPro" id="IPR050621">
    <property type="entry name" value="Tudor_domain_containing"/>
</dbReference>
<comment type="caution">
    <text evidence="3">The sequence shown here is derived from an EMBL/GenBank/DDBJ whole genome shotgun (WGS) entry which is preliminary data.</text>
</comment>
<feature type="domain" description="Tudor" evidence="2">
    <location>
        <begin position="1667"/>
        <end position="1725"/>
    </location>
</feature>
<accession>A0AAV3A3W7</accession>
<feature type="domain" description="Tudor" evidence="2">
    <location>
        <begin position="273"/>
        <end position="332"/>
    </location>
</feature>
<dbReference type="Proteomes" id="UP001181693">
    <property type="component" value="Unassembled WGS sequence"/>
</dbReference>
<evidence type="ECO:0000313" key="3">
    <source>
        <dbReference type="EMBL" id="DBA25696.1"/>
    </source>
</evidence>
<feature type="region of interest" description="Disordered" evidence="1">
    <location>
        <begin position="2589"/>
        <end position="2649"/>
    </location>
</feature>
<feature type="region of interest" description="Disordered" evidence="1">
    <location>
        <begin position="1086"/>
        <end position="1149"/>
    </location>
</feature>
<feature type="compositionally biased region" description="Polar residues" evidence="1">
    <location>
        <begin position="1086"/>
        <end position="1095"/>
    </location>
</feature>
<keyword evidence="4" id="KW-1185">Reference proteome</keyword>
<feature type="region of interest" description="Disordered" evidence="1">
    <location>
        <begin position="2517"/>
        <end position="2538"/>
    </location>
</feature>
<dbReference type="Gene3D" id="2.40.50.90">
    <property type="match status" value="7"/>
</dbReference>
<feature type="domain" description="Tudor" evidence="2">
    <location>
        <begin position="1213"/>
        <end position="1271"/>
    </location>
</feature>
<feature type="compositionally biased region" description="Basic and acidic residues" evidence="1">
    <location>
        <begin position="2631"/>
        <end position="2649"/>
    </location>
</feature>
<feature type="domain" description="Tudor" evidence="2">
    <location>
        <begin position="1419"/>
        <end position="1477"/>
    </location>
</feature>
<feature type="region of interest" description="Disordered" evidence="1">
    <location>
        <begin position="2430"/>
        <end position="2451"/>
    </location>
</feature>
<feature type="domain" description="Tudor" evidence="2">
    <location>
        <begin position="740"/>
        <end position="802"/>
    </location>
</feature>
<feature type="compositionally biased region" description="Polar residues" evidence="1">
    <location>
        <begin position="1117"/>
        <end position="1134"/>
    </location>
</feature>
<dbReference type="Pfam" id="PF00567">
    <property type="entry name" value="TUDOR"/>
    <property type="match status" value="8"/>
</dbReference>
<feature type="compositionally biased region" description="Basic and acidic residues" evidence="1">
    <location>
        <begin position="1826"/>
        <end position="1852"/>
    </location>
</feature>
<organism evidence="3 4">
    <name type="scientific">Pyxicephalus adspersus</name>
    <name type="common">African bullfrog</name>
    <dbReference type="NCBI Taxonomy" id="30357"/>
    <lineage>
        <taxon>Eukaryota</taxon>
        <taxon>Metazoa</taxon>
        <taxon>Chordata</taxon>
        <taxon>Craniata</taxon>
        <taxon>Vertebrata</taxon>
        <taxon>Euteleostomi</taxon>
        <taxon>Amphibia</taxon>
        <taxon>Batrachia</taxon>
        <taxon>Anura</taxon>
        <taxon>Neobatrachia</taxon>
        <taxon>Ranoidea</taxon>
        <taxon>Pyxicephalidae</taxon>
        <taxon>Pyxicephalinae</taxon>
        <taxon>Pyxicephalus</taxon>
    </lineage>
</organism>
<proteinExistence type="predicted"/>
<feature type="domain" description="Tudor" evidence="2">
    <location>
        <begin position="502"/>
        <end position="559"/>
    </location>
</feature>
<dbReference type="SMART" id="SM00333">
    <property type="entry name" value="TUDOR"/>
    <property type="match status" value="8"/>
</dbReference>
<feature type="domain" description="Tudor" evidence="2">
    <location>
        <begin position="956"/>
        <end position="1012"/>
    </location>
</feature>
<dbReference type="Gene3D" id="2.30.30.140">
    <property type="match status" value="7"/>
</dbReference>
<gene>
    <name evidence="3" type="ORF">GDO54_010056</name>
</gene>
<evidence type="ECO:0000259" key="2">
    <source>
        <dbReference type="PROSITE" id="PS50304"/>
    </source>
</evidence>
<dbReference type="PANTHER" id="PTHR22948:SF15">
    <property type="entry name" value="TUDOR DOMAIN-CONTAINING PROTEIN 6"/>
    <property type="match status" value="1"/>
</dbReference>
<dbReference type="SUPFAM" id="SSF63748">
    <property type="entry name" value="Tudor/PWWP/MBT"/>
    <property type="match status" value="8"/>
</dbReference>
<feature type="compositionally biased region" description="Basic and acidic residues" evidence="1">
    <location>
        <begin position="2603"/>
        <end position="2614"/>
    </location>
</feature>
<evidence type="ECO:0000256" key="1">
    <source>
        <dbReference type="SAM" id="MobiDB-lite"/>
    </source>
</evidence>